<protein>
    <recommendedName>
        <fullName evidence="2">SAM domain-containing protein</fullName>
    </recommendedName>
</protein>
<name>A0A4V5ZX20_STECR</name>
<reference evidence="3 4" key="1">
    <citation type="journal article" date="2015" name="Genome Biol.">
        <title>Comparative genomics of Steinernema reveals deeply conserved gene regulatory networks.</title>
        <authorList>
            <person name="Dillman A.R."/>
            <person name="Macchietto M."/>
            <person name="Porter C.F."/>
            <person name="Rogers A."/>
            <person name="Williams B."/>
            <person name="Antoshechkin I."/>
            <person name="Lee M.M."/>
            <person name="Goodwin Z."/>
            <person name="Lu X."/>
            <person name="Lewis E.E."/>
            <person name="Goodrich-Blair H."/>
            <person name="Stock S.P."/>
            <person name="Adams B.J."/>
            <person name="Sternberg P.W."/>
            <person name="Mortazavi A."/>
        </authorList>
    </citation>
    <scope>NUCLEOTIDE SEQUENCE [LARGE SCALE GENOMIC DNA]</scope>
    <source>
        <strain evidence="3 4">ALL</strain>
    </source>
</reference>
<dbReference type="GO" id="GO:0030160">
    <property type="term" value="F:synaptic receptor adaptor activity"/>
    <property type="evidence" value="ECO:0007669"/>
    <property type="project" value="TreeGrafter"/>
</dbReference>
<feature type="region of interest" description="Disordered" evidence="1">
    <location>
        <begin position="316"/>
        <end position="359"/>
    </location>
</feature>
<sequence length="541" mass="59278">MSSQTPRKFTSVADMKRKKNRGMLSPSLHSGLHRNPYEQDPYQQPLSLGREQNNMLKSFNSSPDLQSRSAFESNSNDSVPTPPPMLDFTRRQSSNDVRVAYSEYSRPFRPALRPKTPPPPPPENKEIYESRAAGRLSSVPPPQPDPDYSDSTDQEQDTPRSPPVVKKQNAPRPEPALPPAAPIAAPSTASKPPPPPPPPPPPFSDLQKATSTARKANITVPNGDCRGISAEALTSVTLKPATTETKKPAQNAANGTSRLGKGNMDFHDDLRNALAKRRSKVSVDDDEPIRQNSEVETTPGVTVLNKCGGLSLRESVRENVQTSSKTAPKLQHSPPGFGNKKDSGYTSSRTSLEPSECGDEPLGVTLVRVHDLSGKSTPTANDYRVSILSQQLEDNYGTTSLLQQRKEQQDTMLVSSPGSSDFSTIADRPLLIENPLRTPDADYDDPNSGTADTDHESCLKTYTNDGQFSGKDLARWDVADVADWLRSLNLSTQYETKFLFQRISGPDLLQFDRARYTQLGVTRIAHRQAMEASLKSFSSSA</sequence>
<dbReference type="GO" id="GO:0043197">
    <property type="term" value="C:dendritic spine"/>
    <property type="evidence" value="ECO:0007669"/>
    <property type="project" value="TreeGrafter"/>
</dbReference>
<dbReference type="PROSITE" id="PS50105">
    <property type="entry name" value="SAM_DOMAIN"/>
    <property type="match status" value="1"/>
</dbReference>
<feature type="compositionally biased region" description="Polar residues" evidence="1">
    <location>
        <begin position="41"/>
        <end position="79"/>
    </location>
</feature>
<dbReference type="SUPFAM" id="SSF47769">
    <property type="entry name" value="SAM/Pointed domain"/>
    <property type="match status" value="1"/>
</dbReference>
<feature type="compositionally biased region" description="Pro residues" evidence="1">
    <location>
        <begin position="172"/>
        <end position="181"/>
    </location>
</feature>
<evidence type="ECO:0000256" key="1">
    <source>
        <dbReference type="SAM" id="MobiDB-lite"/>
    </source>
</evidence>
<gene>
    <name evidence="3" type="ORF">L596_030823</name>
</gene>
<dbReference type="SMART" id="SM00454">
    <property type="entry name" value="SAM"/>
    <property type="match status" value="1"/>
</dbReference>
<comment type="caution">
    <text evidence="3">The sequence shown here is derived from an EMBL/GenBank/DDBJ whole genome shotgun (WGS) entry which is preliminary data.</text>
</comment>
<feature type="compositionally biased region" description="Polar residues" evidence="1">
    <location>
        <begin position="344"/>
        <end position="353"/>
    </location>
</feature>
<evidence type="ECO:0000313" key="4">
    <source>
        <dbReference type="Proteomes" id="UP000298663"/>
    </source>
</evidence>
<feature type="region of interest" description="Disordered" evidence="1">
    <location>
        <begin position="1"/>
        <end position="225"/>
    </location>
</feature>
<feature type="region of interest" description="Disordered" evidence="1">
    <location>
        <begin position="237"/>
        <end position="297"/>
    </location>
</feature>
<dbReference type="SUPFAM" id="SSF101447">
    <property type="entry name" value="Formin homology 2 domain (FH2 domain)"/>
    <property type="match status" value="1"/>
</dbReference>
<dbReference type="PANTHER" id="PTHR24135:SF28">
    <property type="entry name" value="LD13733P"/>
    <property type="match status" value="1"/>
</dbReference>
<dbReference type="Proteomes" id="UP000298663">
    <property type="component" value="Unassembled WGS sequence"/>
</dbReference>
<dbReference type="Gene3D" id="1.10.150.50">
    <property type="entry name" value="Transcription Factor, Ets-1"/>
    <property type="match status" value="1"/>
</dbReference>
<dbReference type="GO" id="GO:0014069">
    <property type="term" value="C:postsynaptic density"/>
    <property type="evidence" value="ECO:0007669"/>
    <property type="project" value="TreeGrafter"/>
</dbReference>
<dbReference type="InterPro" id="IPR013761">
    <property type="entry name" value="SAM/pointed_sf"/>
</dbReference>
<dbReference type="OrthoDB" id="445896at2759"/>
<dbReference type="STRING" id="34508.A0A4V5ZX20"/>
<evidence type="ECO:0000259" key="2">
    <source>
        <dbReference type="PROSITE" id="PS50105"/>
    </source>
</evidence>
<reference evidence="3 4" key="2">
    <citation type="journal article" date="2019" name="G3 (Bethesda)">
        <title>Hybrid Assembly of the Genome of the Entomopathogenic Nematode Steinernema carpocapsae Identifies the X-Chromosome.</title>
        <authorList>
            <person name="Serra L."/>
            <person name="Macchietto M."/>
            <person name="Macias-Munoz A."/>
            <person name="McGill C.J."/>
            <person name="Rodriguez I.M."/>
            <person name="Rodriguez B."/>
            <person name="Murad R."/>
            <person name="Mortazavi A."/>
        </authorList>
    </citation>
    <scope>NUCLEOTIDE SEQUENCE [LARGE SCALE GENOMIC DNA]</scope>
    <source>
        <strain evidence="3 4">ALL</strain>
    </source>
</reference>
<keyword evidence="4" id="KW-1185">Reference proteome</keyword>
<evidence type="ECO:0000313" key="3">
    <source>
        <dbReference type="EMBL" id="TKR57335.1"/>
    </source>
</evidence>
<dbReference type="PANTHER" id="PTHR24135">
    <property type="entry name" value="SH3 AND MULTIPLE ANKYRIN REPEAT DOMAINS PROTEIN"/>
    <property type="match status" value="1"/>
</dbReference>
<proteinExistence type="predicted"/>
<feature type="domain" description="SAM" evidence="2">
    <location>
        <begin position="476"/>
        <end position="540"/>
    </location>
</feature>
<dbReference type="GO" id="GO:0035255">
    <property type="term" value="F:ionotropic glutamate receptor binding"/>
    <property type="evidence" value="ECO:0007669"/>
    <property type="project" value="TreeGrafter"/>
</dbReference>
<dbReference type="GO" id="GO:0045211">
    <property type="term" value="C:postsynaptic membrane"/>
    <property type="evidence" value="ECO:0007669"/>
    <property type="project" value="TreeGrafter"/>
</dbReference>
<dbReference type="AlphaFoldDB" id="A0A4V5ZX20"/>
<accession>A0A4V5ZX20</accession>
<dbReference type="InterPro" id="IPR051569">
    <property type="entry name" value="SHANK"/>
</dbReference>
<feature type="compositionally biased region" description="Acidic residues" evidence="1">
    <location>
        <begin position="147"/>
        <end position="156"/>
    </location>
</feature>
<dbReference type="EMBL" id="AZBU02000016">
    <property type="protein sequence ID" value="TKR57335.1"/>
    <property type="molecule type" value="Genomic_DNA"/>
</dbReference>
<dbReference type="InterPro" id="IPR001660">
    <property type="entry name" value="SAM"/>
</dbReference>
<organism evidence="3 4">
    <name type="scientific">Steinernema carpocapsae</name>
    <name type="common">Entomopathogenic nematode</name>
    <dbReference type="NCBI Taxonomy" id="34508"/>
    <lineage>
        <taxon>Eukaryota</taxon>
        <taxon>Metazoa</taxon>
        <taxon>Ecdysozoa</taxon>
        <taxon>Nematoda</taxon>
        <taxon>Chromadorea</taxon>
        <taxon>Rhabditida</taxon>
        <taxon>Tylenchina</taxon>
        <taxon>Panagrolaimomorpha</taxon>
        <taxon>Strongyloidoidea</taxon>
        <taxon>Steinernematidae</taxon>
        <taxon>Steinernema</taxon>
    </lineage>
</organism>
<dbReference type="Pfam" id="PF00536">
    <property type="entry name" value="SAM_1"/>
    <property type="match status" value="1"/>
</dbReference>
<feature type="compositionally biased region" description="Pro residues" evidence="1">
    <location>
        <begin position="191"/>
        <end position="203"/>
    </location>
</feature>